<keyword evidence="1 4" id="KW-0378">Hydrolase</keyword>
<dbReference type="EMBL" id="FNII01000013">
    <property type="protein sequence ID" value="SDO11481.1"/>
    <property type="molecule type" value="Genomic_DNA"/>
</dbReference>
<keyword evidence="3 4" id="KW-0443">Lipid metabolism</keyword>
<feature type="short sequence motif" description="GXGXXG" evidence="4">
    <location>
        <begin position="13"/>
        <end position="18"/>
    </location>
</feature>
<organism evidence="6 7">
    <name type="scientific">Vreelandella arcis</name>
    <dbReference type="NCBI Taxonomy" id="416873"/>
    <lineage>
        <taxon>Bacteria</taxon>
        <taxon>Pseudomonadati</taxon>
        <taxon>Pseudomonadota</taxon>
        <taxon>Gammaproteobacteria</taxon>
        <taxon>Oceanospirillales</taxon>
        <taxon>Halomonadaceae</taxon>
        <taxon>Vreelandella</taxon>
    </lineage>
</organism>
<feature type="short sequence motif" description="DGA/G" evidence="4">
    <location>
        <begin position="195"/>
        <end position="197"/>
    </location>
</feature>
<dbReference type="InterPro" id="IPR050301">
    <property type="entry name" value="NTE"/>
</dbReference>
<evidence type="ECO:0000256" key="4">
    <source>
        <dbReference type="PROSITE-ProRule" id="PRU01161"/>
    </source>
</evidence>
<feature type="domain" description="PNPLA" evidence="5">
    <location>
        <begin position="9"/>
        <end position="208"/>
    </location>
</feature>
<evidence type="ECO:0000313" key="6">
    <source>
        <dbReference type="EMBL" id="SDO11481.1"/>
    </source>
</evidence>
<dbReference type="SUPFAM" id="SSF52151">
    <property type="entry name" value="FabD/lysophospholipase-like"/>
    <property type="match status" value="1"/>
</dbReference>
<feature type="active site" description="Nucleophile" evidence="4">
    <location>
        <position position="43"/>
    </location>
</feature>
<dbReference type="RefSeq" id="WP_089707352.1">
    <property type="nucleotide sequence ID" value="NZ_FNII01000013.1"/>
</dbReference>
<dbReference type="Pfam" id="PF01734">
    <property type="entry name" value="Patatin"/>
    <property type="match status" value="1"/>
</dbReference>
<dbReference type="InterPro" id="IPR016035">
    <property type="entry name" value="Acyl_Trfase/lysoPLipase"/>
</dbReference>
<evidence type="ECO:0000256" key="3">
    <source>
        <dbReference type="ARBA" id="ARBA00023098"/>
    </source>
</evidence>
<dbReference type="PANTHER" id="PTHR14226:SF78">
    <property type="entry name" value="SLR0060 PROTEIN"/>
    <property type="match status" value="1"/>
</dbReference>
<sequence>MVQPKSLDLALQGGGSHGAYTWGVIDRLLADSRVEIEGISGTSAGAMNGVVMADALTRGDKETARQALHDFWQAVSRAGMASPIRRTPLDKLVGNWSLEHSPGYIAMDLMSRLVSPYQFNPLNVNPLREIVAERIDFDRVRRCEQLKLFVTATNVRTGKQRVFRRHEMSIDAVMASACLPFVFQAVEIDGEAYWDGGYMGNPALFPLMEECSARDILLVQINPIRRDTLPTTASAIMNRLNEITFNSALIKEVRMIAMLKQVLDAQGIENCYSQALFHRISGEKALQELSVSSKLNAEWPFLCHLFEQGRAATDRWLEQNIAALGEHSTLDIEDVYMDDSPAPSSAPI</sequence>
<evidence type="ECO:0000256" key="2">
    <source>
        <dbReference type="ARBA" id="ARBA00022963"/>
    </source>
</evidence>
<evidence type="ECO:0000259" key="5">
    <source>
        <dbReference type="PROSITE" id="PS51635"/>
    </source>
</evidence>
<feature type="short sequence motif" description="GXSXG" evidence="4">
    <location>
        <begin position="41"/>
        <end position="45"/>
    </location>
</feature>
<keyword evidence="7" id="KW-1185">Reference proteome</keyword>
<dbReference type="InterPro" id="IPR002641">
    <property type="entry name" value="PNPLA_dom"/>
</dbReference>
<dbReference type="Gene3D" id="3.40.1090.10">
    <property type="entry name" value="Cytosolic phospholipase A2 catalytic domain"/>
    <property type="match status" value="2"/>
</dbReference>
<accession>A0A1H0GXR1</accession>
<dbReference type="PANTHER" id="PTHR14226">
    <property type="entry name" value="NEUROPATHY TARGET ESTERASE/SWISS CHEESE D.MELANOGASTER"/>
    <property type="match status" value="1"/>
</dbReference>
<dbReference type="PROSITE" id="PS51635">
    <property type="entry name" value="PNPLA"/>
    <property type="match status" value="1"/>
</dbReference>
<name>A0A1H0GXR1_9GAMM</name>
<protein>
    <submittedName>
        <fullName evidence="6">NTE family protein</fullName>
    </submittedName>
</protein>
<evidence type="ECO:0000313" key="7">
    <source>
        <dbReference type="Proteomes" id="UP000199677"/>
    </source>
</evidence>
<feature type="active site" description="Proton acceptor" evidence="4">
    <location>
        <position position="195"/>
    </location>
</feature>
<dbReference type="OrthoDB" id="9807112at2"/>
<dbReference type="GO" id="GO:0016787">
    <property type="term" value="F:hydrolase activity"/>
    <property type="evidence" value="ECO:0007669"/>
    <property type="project" value="UniProtKB-UniRule"/>
</dbReference>
<keyword evidence="2 4" id="KW-0442">Lipid degradation</keyword>
<dbReference type="GO" id="GO:0016042">
    <property type="term" value="P:lipid catabolic process"/>
    <property type="evidence" value="ECO:0007669"/>
    <property type="project" value="UniProtKB-UniRule"/>
</dbReference>
<evidence type="ECO:0000256" key="1">
    <source>
        <dbReference type="ARBA" id="ARBA00022801"/>
    </source>
</evidence>
<dbReference type="STRING" id="416873.SAMN04487951_11358"/>
<dbReference type="Proteomes" id="UP000199677">
    <property type="component" value="Unassembled WGS sequence"/>
</dbReference>
<gene>
    <name evidence="6" type="ORF">SAMN04487951_11358</name>
</gene>
<reference evidence="7" key="1">
    <citation type="submission" date="2016-10" db="EMBL/GenBank/DDBJ databases">
        <authorList>
            <person name="Varghese N."/>
            <person name="Submissions S."/>
        </authorList>
    </citation>
    <scope>NUCLEOTIDE SEQUENCE [LARGE SCALE GENOMIC DNA]</scope>
    <source>
        <strain evidence="7">CGMCC 1.6494</strain>
    </source>
</reference>
<dbReference type="AlphaFoldDB" id="A0A1H0GXR1"/>
<proteinExistence type="predicted"/>